<dbReference type="InterPro" id="IPR001128">
    <property type="entry name" value="Cyt_P450"/>
</dbReference>
<accession>A0ABR4F6E0</accession>
<dbReference type="InterPro" id="IPR050121">
    <property type="entry name" value="Cytochrome_P450_monoxygenase"/>
</dbReference>
<evidence type="ECO:0000256" key="3">
    <source>
        <dbReference type="ARBA" id="ARBA00010617"/>
    </source>
</evidence>
<keyword evidence="9" id="KW-1133">Transmembrane helix</keyword>
<comment type="pathway">
    <text evidence="2">Secondary metabolite biosynthesis.</text>
</comment>
<organism evidence="10 11">
    <name type="scientific">Diaporthe vaccinii</name>
    <dbReference type="NCBI Taxonomy" id="105482"/>
    <lineage>
        <taxon>Eukaryota</taxon>
        <taxon>Fungi</taxon>
        <taxon>Dikarya</taxon>
        <taxon>Ascomycota</taxon>
        <taxon>Pezizomycotina</taxon>
        <taxon>Sordariomycetes</taxon>
        <taxon>Sordariomycetidae</taxon>
        <taxon>Diaporthales</taxon>
        <taxon>Diaporthaceae</taxon>
        <taxon>Diaporthe</taxon>
        <taxon>Diaporthe eres species complex</taxon>
    </lineage>
</organism>
<dbReference type="PRINTS" id="PR00385">
    <property type="entry name" value="P450"/>
</dbReference>
<keyword evidence="11" id="KW-1185">Reference proteome</keyword>
<dbReference type="PANTHER" id="PTHR24305">
    <property type="entry name" value="CYTOCHROME P450"/>
    <property type="match status" value="1"/>
</dbReference>
<dbReference type="Proteomes" id="UP001600888">
    <property type="component" value="Unassembled WGS sequence"/>
</dbReference>
<comment type="cofactor">
    <cofactor evidence="1">
        <name>heme</name>
        <dbReference type="ChEBI" id="CHEBI:30413"/>
    </cofactor>
</comment>
<evidence type="ECO:0000256" key="6">
    <source>
        <dbReference type="ARBA" id="ARBA00023002"/>
    </source>
</evidence>
<evidence type="ECO:0000313" key="11">
    <source>
        <dbReference type="Proteomes" id="UP001600888"/>
    </source>
</evidence>
<keyword evidence="4" id="KW-0349">Heme</keyword>
<dbReference type="PRINTS" id="PR00465">
    <property type="entry name" value="EP450IV"/>
</dbReference>
<dbReference type="EMBL" id="JBAWTH010000010">
    <property type="protein sequence ID" value="KAL2290266.1"/>
    <property type="molecule type" value="Genomic_DNA"/>
</dbReference>
<evidence type="ECO:0000256" key="5">
    <source>
        <dbReference type="ARBA" id="ARBA00022723"/>
    </source>
</evidence>
<evidence type="ECO:0000256" key="2">
    <source>
        <dbReference type="ARBA" id="ARBA00005179"/>
    </source>
</evidence>
<dbReference type="InterPro" id="IPR002403">
    <property type="entry name" value="Cyt_P450_E_grp-IV"/>
</dbReference>
<protein>
    <submittedName>
        <fullName evidence="10">Uncharacterized protein</fullName>
    </submittedName>
</protein>
<proteinExistence type="inferred from homology"/>
<evidence type="ECO:0000256" key="1">
    <source>
        <dbReference type="ARBA" id="ARBA00001971"/>
    </source>
</evidence>
<evidence type="ECO:0000313" key="10">
    <source>
        <dbReference type="EMBL" id="KAL2290266.1"/>
    </source>
</evidence>
<dbReference type="PANTHER" id="PTHR24305:SF107">
    <property type="entry name" value="P450, PUTATIVE (EUROFUNG)-RELATED"/>
    <property type="match status" value="1"/>
</dbReference>
<keyword evidence="7" id="KW-0408">Iron</keyword>
<comment type="caution">
    <text evidence="10">The sequence shown here is derived from an EMBL/GenBank/DDBJ whole genome shotgun (WGS) entry which is preliminary data.</text>
</comment>
<keyword evidence="5" id="KW-0479">Metal-binding</keyword>
<feature type="transmembrane region" description="Helical" evidence="9">
    <location>
        <begin position="12"/>
        <end position="33"/>
    </location>
</feature>
<evidence type="ECO:0000256" key="9">
    <source>
        <dbReference type="SAM" id="Phobius"/>
    </source>
</evidence>
<name>A0ABR4F6E0_9PEZI</name>
<keyword evidence="6" id="KW-0560">Oxidoreductase</keyword>
<keyword evidence="8" id="KW-0503">Monooxygenase</keyword>
<keyword evidence="9" id="KW-0812">Transmembrane</keyword>
<comment type="similarity">
    <text evidence="3">Belongs to the cytochrome P450 family.</text>
</comment>
<keyword evidence="9" id="KW-0472">Membrane</keyword>
<dbReference type="Pfam" id="PF00067">
    <property type="entry name" value="p450"/>
    <property type="match status" value="1"/>
</dbReference>
<evidence type="ECO:0000256" key="8">
    <source>
        <dbReference type="ARBA" id="ARBA00023033"/>
    </source>
</evidence>
<gene>
    <name evidence="10" type="ORF">FJTKL_00722</name>
</gene>
<sequence>MAKNSLLDNASALGIVARVAAALSVLAIARFFYRLYQVRTLFREAAQKYGIPMIPHSFWLGHLEVIAKIQAKYPADLHPQCMPLLLAQEYPDVAEQAVLYLDTWPFSHPMMAVFHPDIMAQFTQDNSRPKHSQMREEFHILSGCNDLVNQEGQVWKMWRSIFNPGFSVKNLMSLVPAFLEEIQVFRDWLGDVAESGQVVQLEAKAMRATGDIIGRATLGQRLHCQNGNNPFFESLKDAISWIIADHSPPSILKSMHPLRRFHLWNSNRIMKNYVKPRIERGVAEHAQDKGNSTGPKTILSLAIKSYVNEVQGISGIAVVDPAFVEIAVSQIKIFMLAGHDTTGSTLCFIYHLLNKNKRALEAIRAEHDQVLGKDNTAVRAKLSANPQLLNQMPFTAAVIKETLRLFPPVGTVRQGSEDFFLTHPDTGLRYPTKGMMLFACSIAEHRTEQFWPRPNEFVPERWFAKEGEPLYVRKNAFRPFELGPRNCIGQELAQLELKAILAMTIRDFDISSVWSKDDPEWFGDQAYQGALPNEVTGHPKEYMPVKVLKRQ</sequence>
<dbReference type="CDD" id="cd11051">
    <property type="entry name" value="CYP59-like"/>
    <property type="match status" value="1"/>
</dbReference>
<evidence type="ECO:0000256" key="4">
    <source>
        <dbReference type="ARBA" id="ARBA00022617"/>
    </source>
</evidence>
<reference evidence="10 11" key="1">
    <citation type="submission" date="2024-03" db="EMBL/GenBank/DDBJ databases">
        <title>A high-quality draft genome sequence of Diaporthe vaccinii, a causative agent of upright dieback and viscid rot disease in cranberry plants.</title>
        <authorList>
            <person name="Sarrasin M."/>
            <person name="Lang B.F."/>
            <person name="Burger G."/>
        </authorList>
    </citation>
    <scope>NUCLEOTIDE SEQUENCE [LARGE SCALE GENOMIC DNA]</scope>
    <source>
        <strain evidence="10 11">IS7</strain>
    </source>
</reference>
<dbReference type="InterPro" id="IPR036396">
    <property type="entry name" value="Cyt_P450_sf"/>
</dbReference>
<evidence type="ECO:0000256" key="7">
    <source>
        <dbReference type="ARBA" id="ARBA00023004"/>
    </source>
</evidence>
<dbReference type="SUPFAM" id="SSF48264">
    <property type="entry name" value="Cytochrome P450"/>
    <property type="match status" value="1"/>
</dbReference>
<dbReference type="Gene3D" id="1.10.630.10">
    <property type="entry name" value="Cytochrome P450"/>
    <property type="match status" value="1"/>
</dbReference>